<dbReference type="EMBL" id="CM046109">
    <property type="protein sequence ID" value="KAI8441811.1"/>
    <property type="molecule type" value="Genomic_DNA"/>
</dbReference>
<comment type="caution">
    <text evidence="1">The sequence shown here is derived from an EMBL/GenBank/DDBJ whole genome shotgun (WGS) entry which is preliminary data.</text>
</comment>
<gene>
    <name evidence="1" type="ORF">MSG28_005497</name>
</gene>
<accession>A0ACC0L0B6</accession>
<evidence type="ECO:0000313" key="2">
    <source>
        <dbReference type="Proteomes" id="UP001064048"/>
    </source>
</evidence>
<dbReference type="Proteomes" id="UP001064048">
    <property type="component" value="Chromosome 9"/>
</dbReference>
<protein>
    <submittedName>
        <fullName evidence="1">Uncharacterized protein</fullName>
    </submittedName>
</protein>
<evidence type="ECO:0000313" key="1">
    <source>
        <dbReference type="EMBL" id="KAI8441811.1"/>
    </source>
</evidence>
<keyword evidence="2" id="KW-1185">Reference proteome</keyword>
<name>A0ACC0L0B6_CHOFU</name>
<reference evidence="1 2" key="1">
    <citation type="journal article" date="2022" name="Genome Biol. Evol.">
        <title>The Spruce Budworm Genome: Reconstructing the Evolutionary History of Antifreeze Proteins.</title>
        <authorList>
            <person name="Beliveau C."/>
            <person name="Gagne P."/>
            <person name="Picq S."/>
            <person name="Vernygora O."/>
            <person name="Keeling C.I."/>
            <person name="Pinkney K."/>
            <person name="Doucet D."/>
            <person name="Wen F."/>
            <person name="Johnston J.S."/>
            <person name="Maaroufi H."/>
            <person name="Boyle B."/>
            <person name="Laroche J."/>
            <person name="Dewar K."/>
            <person name="Juretic N."/>
            <person name="Blackburn G."/>
            <person name="Nisole A."/>
            <person name="Brunet B."/>
            <person name="Brandao M."/>
            <person name="Lumley L."/>
            <person name="Duan J."/>
            <person name="Quan G."/>
            <person name="Lucarotti C.J."/>
            <person name="Roe A.D."/>
            <person name="Sperling F.A.H."/>
            <person name="Levesque R.C."/>
            <person name="Cusson M."/>
        </authorList>
    </citation>
    <scope>NUCLEOTIDE SEQUENCE [LARGE SCALE GENOMIC DNA]</scope>
    <source>
        <strain evidence="1">Glfc:IPQL:Cfum</strain>
    </source>
</reference>
<proteinExistence type="predicted"/>
<organism evidence="1 2">
    <name type="scientific">Choristoneura fumiferana</name>
    <name type="common">Spruce budworm moth</name>
    <name type="synonym">Archips fumiferana</name>
    <dbReference type="NCBI Taxonomy" id="7141"/>
    <lineage>
        <taxon>Eukaryota</taxon>
        <taxon>Metazoa</taxon>
        <taxon>Ecdysozoa</taxon>
        <taxon>Arthropoda</taxon>
        <taxon>Hexapoda</taxon>
        <taxon>Insecta</taxon>
        <taxon>Pterygota</taxon>
        <taxon>Neoptera</taxon>
        <taxon>Endopterygota</taxon>
        <taxon>Lepidoptera</taxon>
        <taxon>Glossata</taxon>
        <taxon>Ditrysia</taxon>
        <taxon>Tortricoidea</taxon>
        <taxon>Tortricidae</taxon>
        <taxon>Tortricinae</taxon>
        <taxon>Choristoneura</taxon>
    </lineage>
</organism>
<sequence length="356" mass="39481">MSANNPGQNNAIAGALTFPSRSQDPQPLPEQPRQPRNLQGLLRFAMEATKAEDAPGPSELGPMDEERRKFLEEALRSLTVDVAQVLQDSIKILSDAEKIHGIQLGEPLPEDVSNAFTTLMDFIDDMDIANDFYKLGGFAIFPVCYGSENEDVRAKASFVLAELCQNNPFCQARALESGLLNVLLNLVQTERGEALVKCIYAISCACREYPPAITELVSQGGCASLAALCACADPRARTKAAFLVRHLCDHASEAREKFVQLNLIRTLGEQIQNGRDQTSEHLLGTMVTLVADLDQRVLAQCRDPTLGLRGTLEKHLKHPDLKEDRFREEIDYCQEILCKVFLNRPDEVNNVEEADR</sequence>